<dbReference type="EC" id="2.1.1.148" evidence="1"/>
<dbReference type="Proteomes" id="UP000192940">
    <property type="component" value="Chromosome I"/>
</dbReference>
<name>A0A1X7H497_9BACL</name>
<evidence type="ECO:0000256" key="1">
    <source>
        <dbReference type="NCBIfam" id="TIGR02170"/>
    </source>
</evidence>
<dbReference type="CDD" id="cd20175">
    <property type="entry name" value="ThyX"/>
    <property type="match status" value="1"/>
</dbReference>
<evidence type="ECO:0000313" key="2">
    <source>
        <dbReference type="EMBL" id="SMF79610.1"/>
    </source>
</evidence>
<dbReference type="PANTHER" id="PTHR34934">
    <property type="entry name" value="FLAVIN-DEPENDENT THYMIDYLATE SYNTHASE"/>
    <property type="match status" value="1"/>
</dbReference>
<dbReference type="NCBIfam" id="TIGR02170">
    <property type="entry name" value="thyX"/>
    <property type="match status" value="1"/>
</dbReference>
<sequence>MSFLNVLDKGYVRLVNHMGSDLTVVNAARVSYAKESDELNEKDIKLIKFLAREGHTSPFRHVLVQFEIYAPLMVARQWWKYVIGSAHFEGTGDSFEAWNESSRRYITEEPTFYIPASGEWRSKPENSKQGSGEILDETVGMKLTSELLEYIDSGIQKYEAALNNGVCAEQARLFLPAYGMYVRWYWTASLQSVCHFLNQRLEHDAQKEIQDYAKAILELIKPLYPHSIDELIELG</sequence>
<gene>
    <name evidence="2" type="ORF">SAMN05661091_1739</name>
</gene>
<protein>
    <recommendedName>
        <fullName evidence="1">FAD-dependent thymidylate synthase</fullName>
        <ecNumber evidence="1">2.1.1.148</ecNumber>
    </recommendedName>
</protein>
<dbReference type="InterPro" id="IPR036098">
    <property type="entry name" value="Thymidylate_synthase_ThyX_sf"/>
</dbReference>
<evidence type="ECO:0000313" key="3">
    <source>
        <dbReference type="Proteomes" id="UP000192940"/>
    </source>
</evidence>
<dbReference type="GO" id="GO:0070402">
    <property type="term" value="F:NADPH binding"/>
    <property type="evidence" value="ECO:0007669"/>
    <property type="project" value="TreeGrafter"/>
</dbReference>
<accession>A0A1X7H497</accession>
<dbReference type="GO" id="GO:0006231">
    <property type="term" value="P:dTMP biosynthetic process"/>
    <property type="evidence" value="ECO:0007669"/>
    <property type="project" value="UniProtKB-UniRule"/>
</dbReference>
<dbReference type="Pfam" id="PF02511">
    <property type="entry name" value="Thy1"/>
    <property type="match status" value="1"/>
</dbReference>
<organism evidence="2 3">
    <name type="scientific">Paenibacillus uliginis N3/975</name>
    <dbReference type="NCBI Taxonomy" id="1313296"/>
    <lineage>
        <taxon>Bacteria</taxon>
        <taxon>Bacillati</taxon>
        <taxon>Bacillota</taxon>
        <taxon>Bacilli</taxon>
        <taxon>Bacillales</taxon>
        <taxon>Paenibacillaceae</taxon>
        <taxon>Paenibacillus</taxon>
    </lineage>
</organism>
<keyword evidence="3" id="KW-1185">Reference proteome</keyword>
<dbReference type="EMBL" id="LT840184">
    <property type="protein sequence ID" value="SMF79610.1"/>
    <property type="molecule type" value="Genomic_DNA"/>
</dbReference>
<dbReference type="InterPro" id="IPR003669">
    <property type="entry name" value="Thymidylate_synthase_ThyX"/>
</dbReference>
<dbReference type="GO" id="GO:0050797">
    <property type="term" value="F:thymidylate synthase (FAD) activity"/>
    <property type="evidence" value="ECO:0007669"/>
    <property type="project" value="UniProtKB-UniRule"/>
</dbReference>
<dbReference type="PANTHER" id="PTHR34934:SF1">
    <property type="entry name" value="FLAVIN-DEPENDENT THYMIDYLATE SYNTHASE"/>
    <property type="match status" value="1"/>
</dbReference>
<dbReference type="Gene3D" id="3.30.1360.170">
    <property type="match status" value="1"/>
</dbReference>
<dbReference type="SUPFAM" id="SSF69796">
    <property type="entry name" value="Thymidylate synthase-complementing protein Thy1"/>
    <property type="match status" value="1"/>
</dbReference>
<dbReference type="STRING" id="1313296.SAMN05661091_1739"/>
<proteinExistence type="predicted"/>
<dbReference type="GO" id="GO:0050660">
    <property type="term" value="F:flavin adenine dinucleotide binding"/>
    <property type="evidence" value="ECO:0007669"/>
    <property type="project" value="UniProtKB-UniRule"/>
</dbReference>
<dbReference type="GO" id="GO:0004799">
    <property type="term" value="F:thymidylate synthase activity"/>
    <property type="evidence" value="ECO:0007669"/>
    <property type="project" value="TreeGrafter"/>
</dbReference>
<dbReference type="AlphaFoldDB" id="A0A1X7H497"/>
<reference evidence="2 3" key="1">
    <citation type="submission" date="2017-04" db="EMBL/GenBank/DDBJ databases">
        <authorList>
            <person name="Afonso C.L."/>
            <person name="Miller P.J."/>
            <person name="Scott M.A."/>
            <person name="Spackman E."/>
            <person name="Goraichik I."/>
            <person name="Dimitrov K.M."/>
            <person name="Suarez D.L."/>
            <person name="Swayne D.E."/>
        </authorList>
    </citation>
    <scope>NUCLEOTIDE SEQUENCE [LARGE SCALE GENOMIC DNA]</scope>
    <source>
        <strain evidence="2 3">N3/975</strain>
    </source>
</reference>
<dbReference type="PROSITE" id="PS51331">
    <property type="entry name" value="THYX"/>
    <property type="match status" value="1"/>
</dbReference>